<evidence type="ECO:0000256" key="4">
    <source>
        <dbReference type="ARBA" id="ARBA00022475"/>
    </source>
</evidence>
<evidence type="ECO:0000256" key="2">
    <source>
        <dbReference type="ARBA" id="ARBA00005417"/>
    </source>
</evidence>
<keyword evidence="11" id="KW-1185">Reference proteome</keyword>
<dbReference type="PROSITE" id="PS00211">
    <property type="entry name" value="ABC_TRANSPORTER_1"/>
    <property type="match status" value="1"/>
</dbReference>
<dbReference type="FunFam" id="3.40.50.300:FF:000016">
    <property type="entry name" value="Oligopeptide ABC transporter ATP-binding component"/>
    <property type="match status" value="1"/>
</dbReference>
<dbReference type="CDD" id="cd03257">
    <property type="entry name" value="ABC_NikE_OppD_transporters"/>
    <property type="match status" value="1"/>
</dbReference>
<dbReference type="GO" id="GO:0016887">
    <property type="term" value="F:ATP hydrolysis activity"/>
    <property type="evidence" value="ECO:0007669"/>
    <property type="project" value="InterPro"/>
</dbReference>
<dbReference type="GO" id="GO:0005524">
    <property type="term" value="F:ATP binding"/>
    <property type="evidence" value="ECO:0007669"/>
    <property type="project" value="UniProtKB-KW"/>
</dbReference>
<dbReference type="Pfam" id="PF08352">
    <property type="entry name" value="oligo_HPY"/>
    <property type="match status" value="1"/>
</dbReference>
<protein>
    <submittedName>
        <fullName evidence="10">Dipeptide transport system ATP-binding protein</fullName>
    </submittedName>
</protein>
<evidence type="ECO:0000259" key="9">
    <source>
        <dbReference type="PROSITE" id="PS50893"/>
    </source>
</evidence>
<keyword evidence="4" id="KW-1003">Cell membrane</keyword>
<feature type="domain" description="ABC transporter" evidence="9">
    <location>
        <begin position="48"/>
        <end position="299"/>
    </location>
</feature>
<dbReference type="PANTHER" id="PTHR43297">
    <property type="entry name" value="OLIGOPEPTIDE TRANSPORT ATP-BINDING PROTEIN APPD"/>
    <property type="match status" value="1"/>
</dbReference>
<dbReference type="InterPro" id="IPR027417">
    <property type="entry name" value="P-loop_NTPase"/>
</dbReference>
<proteinExistence type="inferred from homology"/>
<keyword evidence="6 10" id="KW-0067">ATP-binding</keyword>
<sequence>MNEQQLDIAKEHVKQRVNEVDKSLPVGTSETQRNRKKTKKVRSDVKVLQVDNLQVSFRTYGGEVEAVRGVSFDLHQGETLAIVGESGCGKSVTSNAIMGLIPEPAGVIKNGSVLFKGKELTGMSKPQLRKIQGVDISMIFQDPMTALNPTLTIGEQLTEGLRTHKKVSKQEAKQKAIEMLELVGIPNPKERLKQFPHQFSGGMRQRIVIAIALICEPELLIADEPTTALDVTIQAQILELFEEIQQKTNISIILITHDLGVVAKIADRIAVMYAGKVVEIGDKRAIFYTPEHPYTKGLLNSVPRLDLVEEELQPIEGTPPDLFSPPKGCPFTARCPYAMEVCDHVYPFTTTISESHAVDCWLQDERAKVLQELS</sequence>
<evidence type="ECO:0000256" key="7">
    <source>
        <dbReference type="ARBA" id="ARBA00023136"/>
    </source>
</evidence>
<evidence type="ECO:0000313" key="10">
    <source>
        <dbReference type="EMBL" id="SFQ65995.1"/>
    </source>
</evidence>
<reference evidence="11" key="1">
    <citation type="submission" date="2016-10" db="EMBL/GenBank/DDBJ databases">
        <authorList>
            <person name="Varghese N."/>
            <person name="Submissions S."/>
        </authorList>
    </citation>
    <scope>NUCLEOTIDE SEQUENCE [LARGE SCALE GENOMIC DNA]</scope>
    <source>
        <strain evidence="11">DSM 11706</strain>
    </source>
</reference>
<feature type="region of interest" description="Disordered" evidence="8">
    <location>
        <begin position="19"/>
        <end position="40"/>
    </location>
</feature>
<dbReference type="PANTHER" id="PTHR43297:SF2">
    <property type="entry name" value="DIPEPTIDE TRANSPORT ATP-BINDING PROTEIN DPPD"/>
    <property type="match status" value="1"/>
</dbReference>
<dbReference type="GO" id="GO:0005886">
    <property type="term" value="C:plasma membrane"/>
    <property type="evidence" value="ECO:0007669"/>
    <property type="project" value="UniProtKB-SubCell"/>
</dbReference>
<dbReference type="GO" id="GO:0015833">
    <property type="term" value="P:peptide transport"/>
    <property type="evidence" value="ECO:0007669"/>
    <property type="project" value="InterPro"/>
</dbReference>
<dbReference type="OrthoDB" id="9802264at2"/>
<comment type="subcellular location">
    <subcellularLocation>
        <location evidence="1">Cell membrane</location>
        <topology evidence="1">Peripheral membrane protein</topology>
    </subcellularLocation>
</comment>
<evidence type="ECO:0000256" key="1">
    <source>
        <dbReference type="ARBA" id="ARBA00004202"/>
    </source>
</evidence>
<keyword evidence="3" id="KW-0813">Transport</keyword>
<dbReference type="InterPro" id="IPR013563">
    <property type="entry name" value="Oligopep_ABC_C"/>
</dbReference>
<evidence type="ECO:0000313" key="11">
    <source>
        <dbReference type="Proteomes" id="UP000198734"/>
    </source>
</evidence>
<evidence type="ECO:0000256" key="8">
    <source>
        <dbReference type="SAM" id="MobiDB-lite"/>
    </source>
</evidence>
<dbReference type="InterPro" id="IPR003593">
    <property type="entry name" value="AAA+_ATPase"/>
</dbReference>
<dbReference type="STRING" id="126156.SAMN05421670_3238"/>
<comment type="similarity">
    <text evidence="2">Belongs to the ABC transporter superfamily.</text>
</comment>
<dbReference type="InterPro" id="IPR050388">
    <property type="entry name" value="ABC_Ni/Peptide_Import"/>
</dbReference>
<dbReference type="SUPFAM" id="SSF52540">
    <property type="entry name" value="P-loop containing nucleoside triphosphate hydrolases"/>
    <property type="match status" value="1"/>
</dbReference>
<dbReference type="InterPro" id="IPR017871">
    <property type="entry name" value="ABC_transporter-like_CS"/>
</dbReference>
<dbReference type="Proteomes" id="UP000198734">
    <property type="component" value="Unassembled WGS sequence"/>
</dbReference>
<name>A0A1I6ABF7_9BACI</name>
<organism evidence="10 11">
    <name type="scientific">Psychrobacillus psychrotolerans</name>
    <dbReference type="NCBI Taxonomy" id="126156"/>
    <lineage>
        <taxon>Bacteria</taxon>
        <taxon>Bacillati</taxon>
        <taxon>Bacillota</taxon>
        <taxon>Bacilli</taxon>
        <taxon>Bacillales</taxon>
        <taxon>Bacillaceae</taxon>
        <taxon>Psychrobacillus</taxon>
    </lineage>
</organism>
<dbReference type="Pfam" id="PF00005">
    <property type="entry name" value="ABC_tran"/>
    <property type="match status" value="1"/>
</dbReference>
<dbReference type="RefSeq" id="WP_093537900.1">
    <property type="nucleotide sequence ID" value="NZ_CP183885.1"/>
</dbReference>
<evidence type="ECO:0000256" key="3">
    <source>
        <dbReference type="ARBA" id="ARBA00022448"/>
    </source>
</evidence>
<evidence type="ECO:0000256" key="5">
    <source>
        <dbReference type="ARBA" id="ARBA00022741"/>
    </source>
</evidence>
<dbReference type="SMART" id="SM00382">
    <property type="entry name" value="AAA"/>
    <property type="match status" value="1"/>
</dbReference>
<dbReference type="PROSITE" id="PS50893">
    <property type="entry name" value="ABC_TRANSPORTER_2"/>
    <property type="match status" value="1"/>
</dbReference>
<keyword evidence="7" id="KW-0472">Membrane</keyword>
<dbReference type="NCBIfam" id="TIGR01727">
    <property type="entry name" value="oligo_HPY"/>
    <property type="match status" value="1"/>
</dbReference>
<evidence type="ECO:0000256" key="6">
    <source>
        <dbReference type="ARBA" id="ARBA00022840"/>
    </source>
</evidence>
<dbReference type="EMBL" id="FOXU01000007">
    <property type="protein sequence ID" value="SFQ65995.1"/>
    <property type="molecule type" value="Genomic_DNA"/>
</dbReference>
<dbReference type="Gene3D" id="3.40.50.300">
    <property type="entry name" value="P-loop containing nucleotide triphosphate hydrolases"/>
    <property type="match status" value="1"/>
</dbReference>
<accession>A0A1I6ABF7</accession>
<keyword evidence="5" id="KW-0547">Nucleotide-binding</keyword>
<dbReference type="AlphaFoldDB" id="A0A1I6ABF7"/>
<gene>
    <name evidence="10" type="ORF">SAMN05421670_3238</name>
</gene>
<dbReference type="InterPro" id="IPR003439">
    <property type="entry name" value="ABC_transporter-like_ATP-bd"/>
</dbReference>